<reference evidence="2" key="1">
    <citation type="submission" date="2016-11" db="UniProtKB">
        <authorList>
            <consortium name="WormBaseParasite"/>
        </authorList>
    </citation>
    <scope>IDENTIFICATION</scope>
</reference>
<sequence>MFKAYLMAEEQNEQVRDILLLPTTVNDQVGQSEDQVVASVVDFFHGKLAEYNEIIAQNSRSVFVANYVQNRFLVTEFCPELAKLFDVLKVKSLEELVQKLNGWMEDPAMNSFSSSGLLYPFIPEASGKALLESFDAWDNFLREIDDELEKALGPVKSQVVTLPEDSGILGLQSKTISYYVTGSAFDCVLIIVVRAFNKPEVNDHILGLYNRIDELRKLRCDVFLLTKGPPIGSSGGAYIKLIGVPFRKLYDMNEAEEQLKVNRKSALEHNGWHTLCKVVEASLAEGDSVSTAPKESPSEDSVAYISQKGGTVLVDKSGEILYKHIEDDKTDSWPDIDEIVRLVEARNAKYLSATNNNSTTSIPKGGNLAKVNSEISVTKEVATDKKKPCCVIS</sequence>
<keyword evidence="1" id="KW-1185">Reference proteome</keyword>
<dbReference type="Gene3D" id="3.40.30.10">
    <property type="entry name" value="Glutaredoxin"/>
    <property type="match status" value="1"/>
</dbReference>
<dbReference type="WBParaSite" id="Csp11.Scaffold629.g10288.t1">
    <property type="protein sequence ID" value="Csp11.Scaffold629.g10288.t1"/>
    <property type="gene ID" value="Csp11.Scaffold629.g10288"/>
</dbReference>
<protein>
    <submittedName>
        <fullName evidence="2">TIR domain-containing protein</fullName>
    </submittedName>
</protein>
<dbReference type="AlphaFoldDB" id="A0A1I7TNU0"/>
<proteinExistence type="predicted"/>
<dbReference type="InterPro" id="IPR032801">
    <property type="entry name" value="PXL2A/B/C"/>
</dbReference>
<dbReference type="Pfam" id="PF13911">
    <property type="entry name" value="AhpC-TSA_2"/>
    <property type="match status" value="1"/>
</dbReference>
<accession>A0A1I7TNU0</accession>
<dbReference type="Proteomes" id="UP000095282">
    <property type="component" value="Unplaced"/>
</dbReference>
<organism evidence="1 2">
    <name type="scientific">Caenorhabditis tropicalis</name>
    <dbReference type="NCBI Taxonomy" id="1561998"/>
    <lineage>
        <taxon>Eukaryota</taxon>
        <taxon>Metazoa</taxon>
        <taxon>Ecdysozoa</taxon>
        <taxon>Nematoda</taxon>
        <taxon>Chromadorea</taxon>
        <taxon>Rhabditida</taxon>
        <taxon>Rhabditina</taxon>
        <taxon>Rhabditomorpha</taxon>
        <taxon>Rhabditoidea</taxon>
        <taxon>Rhabditidae</taxon>
        <taxon>Peloderinae</taxon>
        <taxon>Caenorhabditis</taxon>
    </lineage>
</organism>
<name>A0A1I7TNU0_9PELO</name>
<evidence type="ECO:0000313" key="1">
    <source>
        <dbReference type="Proteomes" id="UP000095282"/>
    </source>
</evidence>
<evidence type="ECO:0000313" key="2">
    <source>
        <dbReference type="WBParaSite" id="Csp11.Scaffold629.g10288.t1"/>
    </source>
</evidence>